<reference evidence="7" key="1">
    <citation type="journal article" date="2019" name="Int. J. Syst. Evol. Microbiol.">
        <title>The Global Catalogue of Microorganisms (GCM) 10K type strain sequencing project: providing services to taxonomists for standard genome sequencing and annotation.</title>
        <authorList>
            <consortium name="The Broad Institute Genomics Platform"/>
            <consortium name="The Broad Institute Genome Sequencing Center for Infectious Disease"/>
            <person name="Wu L."/>
            <person name="Ma J."/>
        </authorList>
    </citation>
    <scope>NUCLEOTIDE SEQUENCE [LARGE SCALE GENOMIC DNA]</scope>
    <source>
        <strain evidence="7">JCM 31696</strain>
    </source>
</reference>
<evidence type="ECO:0000256" key="2">
    <source>
        <dbReference type="ARBA" id="ARBA00022598"/>
    </source>
</evidence>
<keyword evidence="2 6" id="KW-0436">Ligase</keyword>
<dbReference type="Gene3D" id="3.30.300.30">
    <property type="match status" value="1"/>
</dbReference>
<comment type="caution">
    <text evidence="6">The sequence shown here is derived from an EMBL/GenBank/DDBJ whole genome shotgun (WGS) entry which is preliminary data.</text>
</comment>
<accession>A0ABW3CD30</accession>
<dbReference type="PANTHER" id="PTHR43859">
    <property type="entry name" value="ACYL-ACTIVATING ENZYME"/>
    <property type="match status" value="1"/>
</dbReference>
<dbReference type="SUPFAM" id="SSF56801">
    <property type="entry name" value="Acetyl-CoA synthetase-like"/>
    <property type="match status" value="1"/>
</dbReference>
<dbReference type="GO" id="GO:0016874">
    <property type="term" value="F:ligase activity"/>
    <property type="evidence" value="ECO:0007669"/>
    <property type="project" value="UniProtKB-KW"/>
</dbReference>
<organism evidence="6 7">
    <name type="scientific">Actinomadura adrarensis</name>
    <dbReference type="NCBI Taxonomy" id="1819600"/>
    <lineage>
        <taxon>Bacteria</taxon>
        <taxon>Bacillati</taxon>
        <taxon>Actinomycetota</taxon>
        <taxon>Actinomycetes</taxon>
        <taxon>Streptosporangiales</taxon>
        <taxon>Thermomonosporaceae</taxon>
        <taxon>Actinomadura</taxon>
    </lineage>
</organism>
<protein>
    <submittedName>
        <fullName evidence="6">Fatty acid--CoA ligase</fullName>
    </submittedName>
</protein>
<keyword evidence="3" id="KW-0276">Fatty acid metabolism</keyword>
<name>A0ABW3CD30_9ACTN</name>
<evidence type="ECO:0000313" key="7">
    <source>
        <dbReference type="Proteomes" id="UP001597083"/>
    </source>
</evidence>
<comment type="similarity">
    <text evidence="1">Belongs to the ATP-dependent AMP-binding enzyme family.</text>
</comment>
<evidence type="ECO:0000256" key="1">
    <source>
        <dbReference type="ARBA" id="ARBA00006432"/>
    </source>
</evidence>
<dbReference type="InterPro" id="IPR045851">
    <property type="entry name" value="AMP-bd_C_sf"/>
</dbReference>
<sequence>GVPDDRWQERPLASVVVREGAAVSAAQLKEFLTGRIPKWQLPERWSFIEAVPKTSVGKFDKKVLRRQYAEGGLDVQRVD</sequence>
<dbReference type="Pfam" id="PF13193">
    <property type="entry name" value="AMP-binding_C"/>
    <property type="match status" value="1"/>
</dbReference>
<dbReference type="InterPro" id="IPR025110">
    <property type="entry name" value="AMP-bd_C"/>
</dbReference>
<evidence type="ECO:0000259" key="5">
    <source>
        <dbReference type="Pfam" id="PF13193"/>
    </source>
</evidence>
<evidence type="ECO:0000256" key="3">
    <source>
        <dbReference type="ARBA" id="ARBA00022832"/>
    </source>
</evidence>
<feature type="non-terminal residue" evidence="6">
    <location>
        <position position="1"/>
    </location>
</feature>
<proteinExistence type="inferred from homology"/>
<feature type="domain" description="AMP-binding enzyme C-terminal" evidence="5">
    <location>
        <begin position="1"/>
        <end position="58"/>
    </location>
</feature>
<keyword evidence="4" id="KW-0443">Lipid metabolism</keyword>
<dbReference type="EMBL" id="JBHTIR010000810">
    <property type="protein sequence ID" value="MFD0851817.1"/>
    <property type="molecule type" value="Genomic_DNA"/>
</dbReference>
<keyword evidence="7" id="KW-1185">Reference proteome</keyword>
<evidence type="ECO:0000256" key="4">
    <source>
        <dbReference type="ARBA" id="ARBA00023098"/>
    </source>
</evidence>
<gene>
    <name evidence="6" type="ORF">ACFQ07_06275</name>
</gene>
<dbReference type="Proteomes" id="UP001597083">
    <property type="component" value="Unassembled WGS sequence"/>
</dbReference>
<evidence type="ECO:0000313" key="6">
    <source>
        <dbReference type="EMBL" id="MFD0851817.1"/>
    </source>
</evidence>
<dbReference type="PANTHER" id="PTHR43859:SF4">
    <property type="entry name" value="BUTANOATE--COA LIGASE AAE1-RELATED"/>
    <property type="match status" value="1"/>
</dbReference>